<dbReference type="GO" id="GO:0006357">
    <property type="term" value="P:regulation of transcription by RNA polymerase II"/>
    <property type="evidence" value="ECO:0007669"/>
    <property type="project" value="TreeGrafter"/>
</dbReference>
<feature type="DNA-binding region" description="HMG box" evidence="2">
    <location>
        <begin position="113"/>
        <end position="179"/>
    </location>
</feature>
<dbReference type="PRINTS" id="PR00886">
    <property type="entry name" value="HIGHMOBLTY12"/>
</dbReference>
<dbReference type="EMBL" id="JAZGQO010000010">
    <property type="protein sequence ID" value="KAK6177497.1"/>
    <property type="molecule type" value="Genomic_DNA"/>
</dbReference>
<dbReference type="GO" id="GO:0005634">
    <property type="term" value="C:nucleus"/>
    <property type="evidence" value="ECO:0007669"/>
    <property type="project" value="UniProtKB-UniRule"/>
</dbReference>
<feature type="DNA-binding region" description="HMG box" evidence="2">
    <location>
        <begin position="25"/>
        <end position="94"/>
    </location>
</feature>
<protein>
    <recommendedName>
        <fullName evidence="4">HMG box domain-containing protein</fullName>
    </recommendedName>
</protein>
<organism evidence="5 6">
    <name type="scientific">Patella caerulea</name>
    <name type="common">Rayed Mediterranean limpet</name>
    <dbReference type="NCBI Taxonomy" id="87958"/>
    <lineage>
        <taxon>Eukaryota</taxon>
        <taxon>Metazoa</taxon>
        <taxon>Spiralia</taxon>
        <taxon>Lophotrochozoa</taxon>
        <taxon>Mollusca</taxon>
        <taxon>Gastropoda</taxon>
        <taxon>Patellogastropoda</taxon>
        <taxon>Patelloidea</taxon>
        <taxon>Patellidae</taxon>
        <taxon>Patella</taxon>
    </lineage>
</organism>
<dbReference type="Proteomes" id="UP001347796">
    <property type="component" value="Unassembled WGS sequence"/>
</dbReference>
<feature type="region of interest" description="Disordered" evidence="3">
    <location>
        <begin position="147"/>
        <end position="230"/>
    </location>
</feature>
<keyword evidence="6" id="KW-1185">Reference proteome</keyword>
<dbReference type="InterPro" id="IPR050342">
    <property type="entry name" value="HMGB"/>
</dbReference>
<dbReference type="SUPFAM" id="SSF48371">
    <property type="entry name" value="ARM repeat"/>
    <property type="match status" value="1"/>
</dbReference>
<sequence length="230" mass="26325">MGRAKAASSPTKGTKRKATKDANKPKRPTSSYFYFLEECRRKAKEEGRSISKIAEFTKECSSAWRALEGDEKKKFDDKAAKDKLRFEREMKTYVPLPGEKVGKSKKEKDENKPKRAQSAYFLFLADYRAKMKAKGVENKDIIKNAGVEWGKLSAEAKKPYEKASEVEKKKYDVAMADYNKGLKPPTAKKSKPEVNGTDEDDEDDEEEDDDDEEEDEDDDEEEDDDEDDDE</sequence>
<dbReference type="PROSITE" id="PS50118">
    <property type="entry name" value="HMG_BOX_2"/>
    <property type="match status" value="2"/>
</dbReference>
<dbReference type="AlphaFoldDB" id="A0AAN8JHN0"/>
<evidence type="ECO:0000256" key="1">
    <source>
        <dbReference type="ARBA" id="ARBA00023125"/>
    </source>
</evidence>
<evidence type="ECO:0000256" key="2">
    <source>
        <dbReference type="PROSITE-ProRule" id="PRU00267"/>
    </source>
</evidence>
<dbReference type="InterPro" id="IPR016024">
    <property type="entry name" value="ARM-type_fold"/>
</dbReference>
<dbReference type="SMART" id="SM00398">
    <property type="entry name" value="HMG"/>
    <property type="match status" value="2"/>
</dbReference>
<proteinExistence type="predicted"/>
<dbReference type="Gene3D" id="1.10.30.10">
    <property type="entry name" value="High mobility group box domain"/>
    <property type="match status" value="2"/>
</dbReference>
<feature type="compositionally biased region" description="Acidic residues" evidence="3">
    <location>
        <begin position="196"/>
        <end position="230"/>
    </location>
</feature>
<dbReference type="InterPro" id="IPR009071">
    <property type="entry name" value="HMG_box_dom"/>
</dbReference>
<feature type="region of interest" description="Disordered" evidence="3">
    <location>
        <begin position="1"/>
        <end position="28"/>
    </location>
</feature>
<dbReference type="SUPFAM" id="SSF47095">
    <property type="entry name" value="HMG-box"/>
    <property type="match status" value="2"/>
</dbReference>
<dbReference type="PANTHER" id="PTHR48112">
    <property type="entry name" value="HIGH MOBILITY GROUP PROTEIN DSP1"/>
    <property type="match status" value="1"/>
</dbReference>
<evidence type="ECO:0000256" key="3">
    <source>
        <dbReference type="SAM" id="MobiDB-lite"/>
    </source>
</evidence>
<evidence type="ECO:0000259" key="4">
    <source>
        <dbReference type="PROSITE" id="PS50118"/>
    </source>
</evidence>
<dbReference type="InterPro" id="IPR036910">
    <property type="entry name" value="HMG_box_dom_sf"/>
</dbReference>
<gene>
    <name evidence="5" type="ORF">SNE40_015588</name>
</gene>
<dbReference type="Pfam" id="PF00505">
    <property type="entry name" value="HMG_box"/>
    <property type="match status" value="1"/>
</dbReference>
<name>A0AAN8JHN0_PATCE</name>
<reference evidence="5 6" key="1">
    <citation type="submission" date="2024-01" db="EMBL/GenBank/DDBJ databases">
        <title>The genome of the rayed Mediterranean limpet Patella caerulea (Linnaeus, 1758).</title>
        <authorList>
            <person name="Anh-Thu Weber A."/>
            <person name="Halstead-Nussloch G."/>
        </authorList>
    </citation>
    <scope>NUCLEOTIDE SEQUENCE [LARGE SCALE GENOMIC DNA]</scope>
    <source>
        <strain evidence="5">AATW-2023a</strain>
        <tissue evidence="5">Whole specimen</tissue>
    </source>
</reference>
<evidence type="ECO:0000313" key="5">
    <source>
        <dbReference type="EMBL" id="KAK6177497.1"/>
    </source>
</evidence>
<feature type="domain" description="HMG box" evidence="4">
    <location>
        <begin position="113"/>
        <end position="179"/>
    </location>
</feature>
<accession>A0AAN8JHN0</accession>
<feature type="compositionally biased region" description="Basic and acidic residues" evidence="3">
    <location>
        <begin position="154"/>
        <end position="172"/>
    </location>
</feature>
<evidence type="ECO:0000313" key="6">
    <source>
        <dbReference type="Proteomes" id="UP001347796"/>
    </source>
</evidence>
<keyword evidence="2" id="KW-0539">Nucleus</keyword>
<keyword evidence="1 2" id="KW-0238">DNA-binding</keyword>
<dbReference type="GO" id="GO:0003677">
    <property type="term" value="F:DNA binding"/>
    <property type="evidence" value="ECO:0007669"/>
    <property type="project" value="UniProtKB-UniRule"/>
</dbReference>
<feature type="domain" description="HMG box" evidence="4">
    <location>
        <begin position="25"/>
        <end position="94"/>
    </location>
</feature>
<dbReference type="Pfam" id="PF09011">
    <property type="entry name" value="HMG_box_2"/>
    <property type="match status" value="1"/>
</dbReference>
<comment type="caution">
    <text evidence="5">The sequence shown here is derived from an EMBL/GenBank/DDBJ whole genome shotgun (WGS) entry which is preliminary data.</text>
</comment>